<dbReference type="PANTHER" id="PTHR30461">
    <property type="entry name" value="DNA-INVERTASE FROM LAMBDOID PROPHAGE"/>
    <property type="match status" value="1"/>
</dbReference>
<dbReference type="SMART" id="SM00857">
    <property type="entry name" value="Resolvase"/>
    <property type="match status" value="1"/>
</dbReference>
<dbReference type="GO" id="GO:0000150">
    <property type="term" value="F:DNA strand exchange activity"/>
    <property type="evidence" value="ECO:0007669"/>
    <property type="project" value="InterPro"/>
</dbReference>
<keyword evidence="4" id="KW-0233">DNA recombination</keyword>
<dbReference type="InterPro" id="IPR006118">
    <property type="entry name" value="Recombinase_CS"/>
</dbReference>
<name>A0A6C0R1I3_9BACL</name>
<dbReference type="PROSITE" id="PS00397">
    <property type="entry name" value="RECOMBINASES_1"/>
    <property type="match status" value="1"/>
</dbReference>
<dbReference type="Pfam" id="PF00239">
    <property type="entry name" value="Resolvase"/>
    <property type="match status" value="1"/>
</dbReference>
<dbReference type="InterPro" id="IPR036162">
    <property type="entry name" value="Resolvase-like_N_sf"/>
</dbReference>
<evidence type="ECO:0000256" key="1">
    <source>
        <dbReference type="ARBA" id="ARBA00009913"/>
    </source>
</evidence>
<proteinExistence type="inferred from homology"/>
<dbReference type="PROSITE" id="PS51736">
    <property type="entry name" value="RECOMBINASES_3"/>
    <property type="match status" value="1"/>
</dbReference>
<dbReference type="CDD" id="cd03768">
    <property type="entry name" value="SR_ResInv"/>
    <property type="match status" value="1"/>
</dbReference>
<dbReference type="SUPFAM" id="SSF53041">
    <property type="entry name" value="Resolvase-like"/>
    <property type="match status" value="1"/>
</dbReference>
<dbReference type="GO" id="GO:0003677">
    <property type="term" value="F:DNA binding"/>
    <property type="evidence" value="ECO:0007669"/>
    <property type="project" value="UniProtKB-KW"/>
</dbReference>
<gene>
    <name evidence="8" type="primary">tnpR</name>
    <name evidence="8" type="ORF">ERICV_05174</name>
</gene>
<reference evidence="8 9" key="1">
    <citation type="journal article" date="2020" name="Int. J. Med. Microbiol.">
        <title>Discovery of Paenibacillus larvae ERIC V: Phenotypic and genomic comparison to genotypes ERIC I-IV reveal different inventories of virulence factors which correlate with epidemiological prevalences of American Foulbrood.</title>
        <authorList>
            <person name="Beims H."/>
            <person name="Bunk B."/>
            <person name="Erler S."/>
            <person name="Mohr K.I."/>
            <person name="Sproer C."/>
            <person name="Pradella S."/>
            <person name="Gunther G."/>
            <person name="Rohde M."/>
            <person name="von der Ohe W."/>
            <person name="Steinert M."/>
        </authorList>
    </citation>
    <scope>NUCLEOTIDE SEQUENCE [LARGE SCALE GENOMIC DNA]</scope>
    <source>
        <strain evidence="8">Eric_V</strain>
        <plasmid evidence="8">unnamed2</plasmid>
    </source>
</reference>
<dbReference type="Proteomes" id="UP000464330">
    <property type="component" value="Plasmid unnamed2"/>
</dbReference>
<dbReference type="Gene3D" id="1.10.10.60">
    <property type="entry name" value="Homeodomain-like"/>
    <property type="match status" value="1"/>
</dbReference>
<dbReference type="Gene3D" id="3.40.50.1390">
    <property type="entry name" value="Resolvase, N-terminal catalytic domain"/>
    <property type="match status" value="1"/>
</dbReference>
<accession>A0A6C0R1I3</accession>
<dbReference type="InterPro" id="IPR050639">
    <property type="entry name" value="SSR_resolvase"/>
</dbReference>
<evidence type="ECO:0000313" key="9">
    <source>
        <dbReference type="Proteomes" id="UP000464330"/>
    </source>
</evidence>
<dbReference type="GO" id="GO:0015074">
    <property type="term" value="P:DNA integration"/>
    <property type="evidence" value="ECO:0007669"/>
    <property type="project" value="UniProtKB-KW"/>
</dbReference>
<feature type="domain" description="Resolvase/invertase-type recombinase catalytic" evidence="7">
    <location>
        <begin position="1"/>
        <end position="134"/>
    </location>
</feature>
<evidence type="ECO:0000256" key="2">
    <source>
        <dbReference type="ARBA" id="ARBA00022908"/>
    </source>
</evidence>
<protein>
    <submittedName>
        <fullName evidence="8">Resolvase</fullName>
    </submittedName>
</protein>
<evidence type="ECO:0000259" key="7">
    <source>
        <dbReference type="PROSITE" id="PS51736"/>
    </source>
</evidence>
<feature type="active site" description="O-(5'-phospho-DNA)-serine intermediate" evidence="5 6">
    <location>
        <position position="8"/>
    </location>
</feature>
<keyword evidence="2" id="KW-0229">DNA integration</keyword>
<dbReference type="EMBL" id="CP019720">
    <property type="protein sequence ID" value="QHZ54158.1"/>
    <property type="molecule type" value="Genomic_DNA"/>
</dbReference>
<dbReference type="AlphaFoldDB" id="A0A6C0R1I3"/>
<organism evidence="8 9">
    <name type="scientific">Paenibacillus larvae subsp. larvae</name>
    <dbReference type="NCBI Taxonomy" id="147375"/>
    <lineage>
        <taxon>Bacteria</taxon>
        <taxon>Bacillati</taxon>
        <taxon>Bacillota</taxon>
        <taxon>Bacilli</taxon>
        <taxon>Bacillales</taxon>
        <taxon>Paenibacillaceae</taxon>
        <taxon>Paenibacillus</taxon>
    </lineage>
</organism>
<dbReference type="InterPro" id="IPR006119">
    <property type="entry name" value="Resolv_N"/>
</dbReference>
<evidence type="ECO:0000313" key="8">
    <source>
        <dbReference type="EMBL" id="QHZ54158.1"/>
    </source>
</evidence>
<keyword evidence="8" id="KW-0614">Plasmid</keyword>
<evidence type="ECO:0000256" key="6">
    <source>
        <dbReference type="PROSITE-ProRule" id="PRU10137"/>
    </source>
</evidence>
<sequence>MIGYARVSSTDQNLDRQIQELESYGCEHIVVEKESGIVERPEFEKLLKQIRFKDVIVCQDLTRFGRSQIHILQVIEELRSKQAGLVTLKEHIDTREDNPYSDLIVSIFSATAEFERKMIKERQREGIDIAKKKGKYKGGTIQYHKNAKGKDKVIYEKIAQMLIHDESVIDIHRATGVARNTIYRIKKELESDNNGMVQVDANLEKIAKIRMGLRVENNSKFVRGKGKVREIIEHDLRYRFKMKIDKGEYVLYIHYTTVEALEKIVYDIIEEMSLEADLRNCFIEVDAHCDKLGLKW</sequence>
<keyword evidence="3" id="KW-0238">DNA-binding</keyword>
<comment type="similarity">
    <text evidence="1">Belongs to the site-specific recombinase resolvase family.</text>
</comment>
<evidence type="ECO:0000256" key="5">
    <source>
        <dbReference type="PIRSR" id="PIRSR606118-50"/>
    </source>
</evidence>
<evidence type="ECO:0000256" key="4">
    <source>
        <dbReference type="ARBA" id="ARBA00023172"/>
    </source>
</evidence>
<geneLocation type="plasmid" evidence="8 9">
    <name>unnamed2</name>
</geneLocation>
<evidence type="ECO:0000256" key="3">
    <source>
        <dbReference type="ARBA" id="ARBA00023125"/>
    </source>
</evidence>
<dbReference type="PANTHER" id="PTHR30461:SF26">
    <property type="entry name" value="RESOLVASE HOMOLOG YNEB"/>
    <property type="match status" value="1"/>
</dbReference>